<reference evidence="2" key="1">
    <citation type="journal article" date="2021" name="Proc. Natl. Acad. Sci. U.S.A.">
        <title>A Catalog of Tens of Thousands of Viruses from Human Metagenomes Reveals Hidden Associations with Chronic Diseases.</title>
        <authorList>
            <person name="Tisza M.J."/>
            <person name="Buck C.B."/>
        </authorList>
    </citation>
    <scope>NUCLEOTIDE SEQUENCE</scope>
    <source>
        <strain evidence="2">Ct87j35</strain>
    </source>
</reference>
<sequence>MHIKLDDQVSDNFKKIFVWIVNCTHYMFVLRGGRNSGKSMAVGKAIVIGVMTSKKSACCLLQYKSDLGKNIVNNFTKCIDDLGVSKYWKLRKSPYEYVLLDNKGRETNVSIMFSGCDTNDQLKGLKSRTGDGFKYIWLEEANKFRSWGIVHSIIGTCDRSGVPSCVILTYNPPRDASSWINEEFDAPVGKALGYKTDIGIKTKEFKKAGELKKFSTVICHSTMFDLINTGHSDWVQDGFYGMAMEAKESNPKFYNWNYLGAVVAGDAQIFWNVTRWKYDPDISDKVRSVLFKYGFDVSNGGKDPYAIVKCLWVPDKRDLYILNSKQIVGNIGSANSDNDVVMKDIYMNVADAIVEMCNTRYDCIFGDGIVKNTIQSIIEAVGSRRLVYSAKEGYQYSKQRSVTFLQGLNHIYIDPAHDPIAWDQFSKYSYKLDKEDNVTCILPDGNDHLIDATIYSLVDTIAYDGYDNR</sequence>
<feature type="domain" description="Phage terminase large subunit N-terminal" evidence="1">
    <location>
        <begin position="25"/>
        <end position="260"/>
    </location>
</feature>
<name>A0A8S5V4J7_9CAUD</name>
<accession>A0A8S5V4J7</accession>
<evidence type="ECO:0000313" key="2">
    <source>
        <dbReference type="EMBL" id="DAG01629.1"/>
    </source>
</evidence>
<dbReference type="PANTHER" id="PTHR39184:SF1">
    <property type="entry name" value="PBSX PHAGE TERMINASE LARGE SUBUNIT"/>
    <property type="match status" value="1"/>
</dbReference>
<dbReference type="InterPro" id="IPR035412">
    <property type="entry name" value="Terminase_L_N"/>
</dbReference>
<evidence type="ECO:0000259" key="1">
    <source>
        <dbReference type="Pfam" id="PF04466"/>
    </source>
</evidence>
<dbReference type="Gene3D" id="3.40.50.300">
    <property type="entry name" value="P-loop containing nucleotide triphosphate hydrolases"/>
    <property type="match status" value="1"/>
</dbReference>
<protein>
    <submittedName>
        <fullName evidence="2">Large terminase</fullName>
    </submittedName>
</protein>
<dbReference type="Gene3D" id="3.30.420.280">
    <property type="match status" value="1"/>
</dbReference>
<dbReference type="EMBL" id="BK016196">
    <property type="protein sequence ID" value="DAG01629.1"/>
    <property type="molecule type" value="Genomic_DNA"/>
</dbReference>
<dbReference type="Pfam" id="PF04466">
    <property type="entry name" value="Terminase_3"/>
    <property type="match status" value="1"/>
</dbReference>
<organism evidence="2">
    <name type="scientific">Siphoviridae sp. ct87j35</name>
    <dbReference type="NCBI Taxonomy" id="2825356"/>
    <lineage>
        <taxon>Viruses</taxon>
        <taxon>Duplodnaviria</taxon>
        <taxon>Heunggongvirae</taxon>
        <taxon>Uroviricota</taxon>
        <taxon>Caudoviricetes</taxon>
    </lineage>
</organism>
<dbReference type="PANTHER" id="PTHR39184">
    <property type="match status" value="1"/>
</dbReference>
<proteinExistence type="predicted"/>
<dbReference type="InterPro" id="IPR027417">
    <property type="entry name" value="P-loop_NTPase"/>
</dbReference>
<dbReference type="InterPro" id="IPR052380">
    <property type="entry name" value="Viral_DNA_packaging_terminase"/>
</dbReference>